<name>A0A543KPH8_9MICO</name>
<evidence type="ECO:0000256" key="7">
    <source>
        <dbReference type="SAM" id="MobiDB-lite"/>
    </source>
</evidence>
<feature type="transmembrane region" description="Helical" evidence="8">
    <location>
        <begin position="125"/>
        <end position="146"/>
    </location>
</feature>
<keyword evidence="6 8" id="KW-0472">Membrane</keyword>
<dbReference type="Proteomes" id="UP000315133">
    <property type="component" value="Unassembled WGS sequence"/>
</dbReference>
<dbReference type="InterPro" id="IPR000620">
    <property type="entry name" value="EamA_dom"/>
</dbReference>
<dbReference type="EMBL" id="VFPU01000001">
    <property type="protein sequence ID" value="TQM96979.1"/>
    <property type="molecule type" value="Genomic_DNA"/>
</dbReference>
<sequence>MSGSVLASRRPGGAHPVVLVLLAVGSVQLGGALAATLLPLVGVFGSVALRLGLAALILVAVVRPRVRGRSRSDWAVVLLFALALTAMNLTFYGSLTRLPIGVAVTIEFLGPLALAAVLSRRARDLGAVAAALVGVVLISEALTTPWAELDLVGILLALAAGACWSAYIVLSRHTGARFAGLDGIALCMIIGAVLTLPVGLVTAGSALWTTEALARGLGIALLSSAIPYSLELMALRSLSAGTFGVMLSLEPAAAALAGLLVLGQVLSWVQVGGMALVVVASVLVLGRPTSRGGGTPNADPGDGGHLDSASAG</sequence>
<feature type="transmembrane region" description="Helical" evidence="8">
    <location>
        <begin position="44"/>
        <end position="62"/>
    </location>
</feature>
<dbReference type="InterPro" id="IPR051258">
    <property type="entry name" value="Diverse_Substrate_Transporter"/>
</dbReference>
<dbReference type="RefSeq" id="WP_238329643.1">
    <property type="nucleotide sequence ID" value="NZ_BAAAIL010000004.1"/>
</dbReference>
<feature type="domain" description="EamA" evidence="9">
    <location>
        <begin position="152"/>
        <end position="285"/>
    </location>
</feature>
<feature type="transmembrane region" description="Helical" evidence="8">
    <location>
        <begin position="152"/>
        <end position="171"/>
    </location>
</feature>
<gene>
    <name evidence="10" type="ORF">FB476_1873</name>
</gene>
<proteinExistence type="inferred from homology"/>
<evidence type="ECO:0000256" key="3">
    <source>
        <dbReference type="ARBA" id="ARBA00022475"/>
    </source>
</evidence>
<dbReference type="PANTHER" id="PTHR42920:SF11">
    <property type="entry name" value="INNER MEMBRANE PROTEIN YTFF"/>
    <property type="match status" value="1"/>
</dbReference>
<evidence type="ECO:0000256" key="6">
    <source>
        <dbReference type="ARBA" id="ARBA00023136"/>
    </source>
</evidence>
<keyword evidence="3" id="KW-1003">Cell membrane</keyword>
<dbReference type="Pfam" id="PF00892">
    <property type="entry name" value="EamA"/>
    <property type="match status" value="1"/>
</dbReference>
<dbReference type="SUPFAM" id="SSF103481">
    <property type="entry name" value="Multidrug resistance efflux transporter EmrE"/>
    <property type="match status" value="1"/>
</dbReference>
<organism evidence="10 11">
    <name type="scientific">Ornithinimicrobium humiphilum</name>
    <dbReference type="NCBI Taxonomy" id="125288"/>
    <lineage>
        <taxon>Bacteria</taxon>
        <taxon>Bacillati</taxon>
        <taxon>Actinomycetota</taxon>
        <taxon>Actinomycetes</taxon>
        <taxon>Micrococcales</taxon>
        <taxon>Ornithinimicrobiaceae</taxon>
        <taxon>Ornithinimicrobium</taxon>
    </lineage>
</organism>
<comment type="subcellular location">
    <subcellularLocation>
        <location evidence="1">Cell membrane</location>
        <topology evidence="1">Multi-pass membrane protein</topology>
    </subcellularLocation>
</comment>
<dbReference type="AlphaFoldDB" id="A0A543KPH8"/>
<dbReference type="InterPro" id="IPR037185">
    <property type="entry name" value="EmrE-like"/>
</dbReference>
<feature type="transmembrane region" description="Helical" evidence="8">
    <location>
        <begin position="183"/>
        <end position="206"/>
    </location>
</feature>
<feature type="transmembrane region" description="Helical" evidence="8">
    <location>
        <begin position="242"/>
        <end position="262"/>
    </location>
</feature>
<dbReference type="GO" id="GO:0005886">
    <property type="term" value="C:plasma membrane"/>
    <property type="evidence" value="ECO:0007669"/>
    <property type="project" value="UniProtKB-SubCell"/>
</dbReference>
<feature type="transmembrane region" description="Helical" evidence="8">
    <location>
        <begin position="98"/>
        <end position="118"/>
    </location>
</feature>
<keyword evidence="5 8" id="KW-1133">Transmembrane helix</keyword>
<evidence type="ECO:0000256" key="1">
    <source>
        <dbReference type="ARBA" id="ARBA00004651"/>
    </source>
</evidence>
<dbReference type="PANTHER" id="PTHR42920">
    <property type="entry name" value="OS03G0707200 PROTEIN-RELATED"/>
    <property type="match status" value="1"/>
</dbReference>
<feature type="transmembrane region" description="Helical" evidence="8">
    <location>
        <begin position="212"/>
        <end position="230"/>
    </location>
</feature>
<evidence type="ECO:0000313" key="10">
    <source>
        <dbReference type="EMBL" id="TQM96979.1"/>
    </source>
</evidence>
<keyword evidence="11" id="KW-1185">Reference proteome</keyword>
<comment type="caution">
    <text evidence="10">The sequence shown here is derived from an EMBL/GenBank/DDBJ whole genome shotgun (WGS) entry which is preliminary data.</text>
</comment>
<keyword evidence="4 8" id="KW-0812">Transmembrane</keyword>
<feature type="region of interest" description="Disordered" evidence="7">
    <location>
        <begin position="291"/>
        <end position="312"/>
    </location>
</feature>
<feature type="transmembrane region" description="Helical" evidence="8">
    <location>
        <begin position="268"/>
        <end position="286"/>
    </location>
</feature>
<evidence type="ECO:0000313" key="11">
    <source>
        <dbReference type="Proteomes" id="UP000315133"/>
    </source>
</evidence>
<reference evidence="10 11" key="1">
    <citation type="submission" date="2019-06" db="EMBL/GenBank/DDBJ databases">
        <title>Sequencing the genomes of 1000 actinobacteria strains.</title>
        <authorList>
            <person name="Klenk H.-P."/>
        </authorList>
    </citation>
    <scope>NUCLEOTIDE SEQUENCE [LARGE SCALE GENOMIC DNA]</scope>
    <source>
        <strain evidence="10 11">DSM 12362</strain>
    </source>
</reference>
<evidence type="ECO:0000256" key="2">
    <source>
        <dbReference type="ARBA" id="ARBA00007362"/>
    </source>
</evidence>
<feature type="transmembrane region" description="Helical" evidence="8">
    <location>
        <begin position="74"/>
        <end position="92"/>
    </location>
</feature>
<evidence type="ECO:0000256" key="8">
    <source>
        <dbReference type="SAM" id="Phobius"/>
    </source>
</evidence>
<evidence type="ECO:0000256" key="4">
    <source>
        <dbReference type="ARBA" id="ARBA00022692"/>
    </source>
</evidence>
<comment type="similarity">
    <text evidence="2">Belongs to the EamA transporter family.</text>
</comment>
<evidence type="ECO:0000259" key="9">
    <source>
        <dbReference type="Pfam" id="PF00892"/>
    </source>
</evidence>
<evidence type="ECO:0000256" key="5">
    <source>
        <dbReference type="ARBA" id="ARBA00022989"/>
    </source>
</evidence>
<protein>
    <submittedName>
        <fullName evidence="10">Inner membrane transporter RhtA</fullName>
    </submittedName>
</protein>
<accession>A0A543KPH8</accession>